<evidence type="ECO:0000256" key="2">
    <source>
        <dbReference type="ARBA" id="ARBA00023015"/>
    </source>
</evidence>
<dbReference type="InterPro" id="IPR013324">
    <property type="entry name" value="RNA_pol_sigma_r3/r4-like"/>
</dbReference>
<reference evidence="7 8" key="1">
    <citation type="submission" date="2016-07" db="EMBL/GenBank/DDBJ databases">
        <title>Multi-omics approach to identify versatile polysaccharide utilization systems of a marine flavobacterium Gramella flava.</title>
        <authorList>
            <person name="Tang K."/>
        </authorList>
    </citation>
    <scope>NUCLEOTIDE SEQUENCE [LARGE SCALE GENOMIC DNA]</scope>
    <source>
        <strain evidence="7 8">JLT2011</strain>
    </source>
</reference>
<dbReference type="SUPFAM" id="SSF88946">
    <property type="entry name" value="Sigma2 domain of RNA polymerase sigma factors"/>
    <property type="match status" value="1"/>
</dbReference>
<keyword evidence="4 6" id="KW-0238">DNA-binding</keyword>
<proteinExistence type="inferred from homology"/>
<evidence type="ECO:0000256" key="5">
    <source>
        <dbReference type="ARBA" id="ARBA00023163"/>
    </source>
</evidence>
<dbReference type="NCBIfam" id="TIGR02937">
    <property type="entry name" value="sigma70-ECF"/>
    <property type="match status" value="1"/>
</dbReference>
<protein>
    <recommendedName>
        <fullName evidence="6">RNA polymerase sigma factor</fullName>
    </recommendedName>
</protein>
<comment type="similarity">
    <text evidence="1 6">Belongs to the sigma-70 factor family. ECF subfamily.</text>
</comment>
<dbReference type="KEGG" id="gfl:GRFL_2353"/>
<gene>
    <name evidence="7" type="ORF">GRFL_2353</name>
</gene>
<accession>A0A1L7I645</accession>
<dbReference type="STRING" id="1229726.GRFL_2353"/>
<dbReference type="GO" id="GO:0006352">
    <property type="term" value="P:DNA-templated transcription initiation"/>
    <property type="evidence" value="ECO:0007669"/>
    <property type="project" value="InterPro"/>
</dbReference>
<sequence>MNDNADHLVIEKVLAGDLQAYGELVERYQDFVFTNCLRILKSREEAEEVAQDSFLKAFHSLKSFRGDSKFSTWLYRIAYHKSLDKLKKLNREQHFQVVEEITESDSAGLENGLDCLLREERLALVEEAVKSLPEIDAAIINYYYFDELPVKEIATITALSEDNIKIRLYRGRKQLFSYLKQYINPEISRNNGKAI</sequence>
<keyword evidence="8" id="KW-1185">Reference proteome</keyword>
<evidence type="ECO:0000256" key="1">
    <source>
        <dbReference type="ARBA" id="ARBA00010641"/>
    </source>
</evidence>
<keyword evidence="2 6" id="KW-0805">Transcription regulation</keyword>
<keyword evidence="3 6" id="KW-0731">Sigma factor</keyword>
<dbReference type="OrthoDB" id="1027298at2"/>
<dbReference type="PROSITE" id="PS01063">
    <property type="entry name" value="SIGMA70_ECF"/>
    <property type="match status" value="1"/>
</dbReference>
<dbReference type="InterPro" id="IPR039425">
    <property type="entry name" value="RNA_pol_sigma-70-like"/>
</dbReference>
<dbReference type="AlphaFoldDB" id="A0A1L7I645"/>
<evidence type="ECO:0000256" key="6">
    <source>
        <dbReference type="RuleBase" id="RU000716"/>
    </source>
</evidence>
<dbReference type="InterPro" id="IPR013325">
    <property type="entry name" value="RNA_pol_sigma_r2"/>
</dbReference>
<evidence type="ECO:0000313" key="7">
    <source>
        <dbReference type="EMBL" id="APU69077.1"/>
    </source>
</evidence>
<evidence type="ECO:0000256" key="4">
    <source>
        <dbReference type="ARBA" id="ARBA00023125"/>
    </source>
</evidence>
<dbReference type="InterPro" id="IPR014284">
    <property type="entry name" value="RNA_pol_sigma-70_dom"/>
</dbReference>
<dbReference type="Pfam" id="PF08281">
    <property type="entry name" value="Sigma70_r4_2"/>
    <property type="match status" value="1"/>
</dbReference>
<dbReference type="SUPFAM" id="SSF88659">
    <property type="entry name" value="Sigma3 and sigma4 domains of RNA polymerase sigma factors"/>
    <property type="match status" value="1"/>
</dbReference>
<organism evidence="7 8">
    <name type="scientific">Christiangramia flava JLT2011</name>
    <dbReference type="NCBI Taxonomy" id="1229726"/>
    <lineage>
        <taxon>Bacteria</taxon>
        <taxon>Pseudomonadati</taxon>
        <taxon>Bacteroidota</taxon>
        <taxon>Flavobacteriia</taxon>
        <taxon>Flavobacteriales</taxon>
        <taxon>Flavobacteriaceae</taxon>
        <taxon>Christiangramia</taxon>
    </lineage>
</organism>
<dbReference type="Gene3D" id="1.10.10.10">
    <property type="entry name" value="Winged helix-like DNA-binding domain superfamily/Winged helix DNA-binding domain"/>
    <property type="match status" value="1"/>
</dbReference>
<dbReference type="InterPro" id="IPR007627">
    <property type="entry name" value="RNA_pol_sigma70_r2"/>
</dbReference>
<evidence type="ECO:0000256" key="3">
    <source>
        <dbReference type="ARBA" id="ARBA00023082"/>
    </source>
</evidence>
<name>A0A1L7I645_9FLAO</name>
<dbReference type="GO" id="GO:0003677">
    <property type="term" value="F:DNA binding"/>
    <property type="evidence" value="ECO:0007669"/>
    <property type="project" value="UniProtKB-KW"/>
</dbReference>
<dbReference type="InterPro" id="IPR000838">
    <property type="entry name" value="RNA_pol_sigma70_ECF_CS"/>
</dbReference>
<dbReference type="Proteomes" id="UP000186230">
    <property type="component" value="Chromosome"/>
</dbReference>
<dbReference type="InterPro" id="IPR013249">
    <property type="entry name" value="RNA_pol_sigma70_r4_t2"/>
</dbReference>
<dbReference type="Gene3D" id="1.10.1740.10">
    <property type="match status" value="1"/>
</dbReference>
<dbReference type="Pfam" id="PF04542">
    <property type="entry name" value="Sigma70_r2"/>
    <property type="match status" value="1"/>
</dbReference>
<keyword evidence="5 6" id="KW-0804">Transcription</keyword>
<dbReference type="EMBL" id="CP016359">
    <property type="protein sequence ID" value="APU69077.1"/>
    <property type="molecule type" value="Genomic_DNA"/>
</dbReference>
<dbReference type="InterPro" id="IPR036388">
    <property type="entry name" value="WH-like_DNA-bd_sf"/>
</dbReference>
<dbReference type="GO" id="GO:0016987">
    <property type="term" value="F:sigma factor activity"/>
    <property type="evidence" value="ECO:0007669"/>
    <property type="project" value="UniProtKB-KW"/>
</dbReference>
<dbReference type="PANTHER" id="PTHR43133">
    <property type="entry name" value="RNA POLYMERASE ECF-TYPE SIGMA FACTO"/>
    <property type="match status" value="1"/>
</dbReference>
<evidence type="ECO:0000313" key="8">
    <source>
        <dbReference type="Proteomes" id="UP000186230"/>
    </source>
</evidence>
<dbReference type="CDD" id="cd06171">
    <property type="entry name" value="Sigma70_r4"/>
    <property type="match status" value="1"/>
</dbReference>
<dbReference type="PANTHER" id="PTHR43133:SF51">
    <property type="entry name" value="RNA POLYMERASE SIGMA FACTOR"/>
    <property type="match status" value="1"/>
</dbReference>
<dbReference type="RefSeq" id="WP_083644775.1">
    <property type="nucleotide sequence ID" value="NZ_AMRU01000011.1"/>
</dbReference>